<proteinExistence type="predicted"/>
<accession>A0A7G9YC30</accession>
<gene>
    <name evidence="2" type="ORF">DNPFBPCK_00002</name>
    <name evidence="3" type="ORF">ICENEMKA_00002</name>
</gene>
<reference evidence="2" key="1">
    <citation type="submission" date="2020-06" db="EMBL/GenBank/DDBJ databases">
        <title>Unique genomic features of the anaerobic methanotrophic archaea.</title>
        <authorList>
            <person name="Chadwick G.L."/>
            <person name="Skennerton C.T."/>
            <person name="Laso-Perez R."/>
            <person name="Leu A.O."/>
            <person name="Speth D.R."/>
            <person name="Yu H."/>
            <person name="Morgan-Lang C."/>
            <person name="Hatzenpichler R."/>
            <person name="Goudeau D."/>
            <person name="Malmstrom R."/>
            <person name="Brazelton W.J."/>
            <person name="Woyke T."/>
            <person name="Hallam S.J."/>
            <person name="Tyson G.W."/>
            <person name="Wegener G."/>
            <person name="Boetius A."/>
            <person name="Orphan V."/>
        </authorList>
    </citation>
    <scope>NUCLEOTIDE SEQUENCE</scope>
</reference>
<organism evidence="2">
    <name type="scientific">Candidatus Methanogaster sp. ANME-2c ERB4</name>
    <dbReference type="NCBI Taxonomy" id="2759911"/>
    <lineage>
        <taxon>Archaea</taxon>
        <taxon>Methanobacteriati</taxon>
        <taxon>Methanobacteriota</taxon>
        <taxon>Stenosarchaea group</taxon>
        <taxon>Methanomicrobia</taxon>
        <taxon>Methanosarcinales</taxon>
        <taxon>ANME-2 cluster</taxon>
        <taxon>Candidatus Methanogasteraceae</taxon>
        <taxon>Candidatus Methanogaster</taxon>
    </lineage>
</organism>
<feature type="region of interest" description="Disordered" evidence="1">
    <location>
        <begin position="28"/>
        <end position="50"/>
    </location>
</feature>
<feature type="compositionally biased region" description="Basic and acidic residues" evidence="1">
    <location>
        <begin position="37"/>
        <end position="50"/>
    </location>
</feature>
<dbReference type="AlphaFoldDB" id="A0A7G9YC30"/>
<dbReference type="EMBL" id="MT631134">
    <property type="protein sequence ID" value="QNO45564.1"/>
    <property type="molecule type" value="Genomic_DNA"/>
</dbReference>
<evidence type="ECO:0000313" key="2">
    <source>
        <dbReference type="EMBL" id="QNO45564.1"/>
    </source>
</evidence>
<evidence type="ECO:0000313" key="3">
    <source>
        <dbReference type="EMBL" id="QNO47841.1"/>
    </source>
</evidence>
<dbReference type="EMBL" id="MT631279">
    <property type="protein sequence ID" value="QNO47841.1"/>
    <property type="molecule type" value="Genomic_DNA"/>
</dbReference>
<name>A0A7G9YC30_9EURY</name>
<sequence>MKDALEMVPTKKVLAWCTKHLGQSVQAKRRNAFASSDKPEQKRDHFCGAG</sequence>
<protein>
    <submittedName>
        <fullName evidence="2">Uncharacterized protein</fullName>
    </submittedName>
</protein>
<evidence type="ECO:0000256" key="1">
    <source>
        <dbReference type="SAM" id="MobiDB-lite"/>
    </source>
</evidence>